<name>A0A0D4DBF4_9CAUD</name>
<dbReference type="EMBL" id="KP671755">
    <property type="protein sequence ID" value="AJT61146.1"/>
    <property type="molecule type" value="Genomic_DNA"/>
</dbReference>
<dbReference type="InterPro" id="IPR036013">
    <property type="entry name" value="Band_7/SPFH_dom_sf"/>
</dbReference>
<sequence>MFKKLAKLLSVSALGLALVGCGTPAEIPTGFVGKIQTPNGFNLEAEPRQPSKFRLDWAWRYPDRLVLLDVSDSFYQMNFNTFMPKDELMLAYSVEMTMAIDPAKYNFVFAKVPFRAQTDQLGVIDQKDVFKRYAKAKLNTIVPSIVAEYSIKQVASERQKLNSFVLNRLNQELKDTPFVLKVVGVTNVDYPKTITDAQIKSAERRQEEDTVKAQRKLDLLQIATREEVSKRQREIELYEAETKKLVADKLMNSNVRFIEEQKTLRELAKSNNKVFVPTKMLDDIAVQTPIK</sequence>
<evidence type="ECO:0000313" key="2">
    <source>
        <dbReference type="EMBL" id="AJT61146.1"/>
    </source>
</evidence>
<dbReference type="PROSITE" id="PS51257">
    <property type="entry name" value="PROKAR_LIPOPROTEIN"/>
    <property type="match status" value="1"/>
</dbReference>
<dbReference type="SUPFAM" id="SSF117892">
    <property type="entry name" value="Band 7/SPFH domain"/>
    <property type="match status" value="1"/>
</dbReference>
<dbReference type="OrthoDB" id="7386at10239"/>
<keyword evidence="3" id="KW-1185">Reference proteome</keyword>
<evidence type="ECO:0000313" key="3">
    <source>
        <dbReference type="Proteomes" id="UP000202888"/>
    </source>
</evidence>
<dbReference type="Gene3D" id="3.30.479.30">
    <property type="entry name" value="Band 7 domain"/>
    <property type="match status" value="1"/>
</dbReference>
<proteinExistence type="predicted"/>
<reference evidence="2 3" key="1">
    <citation type="journal article" date="2016" name="Genom Data">
        <title>Complete genome sequence of a giant Vibrio phage ValKK3 infecting Vibrio alginolyticus.</title>
        <authorList>
            <person name="Lal T.M."/>
            <person name="Sano M."/>
            <person name="Hatai K."/>
            <person name="Ransangan J."/>
        </authorList>
    </citation>
    <scope>NUCLEOTIDE SEQUENCE [LARGE SCALE GENOMIC DNA]</scope>
</reference>
<dbReference type="Proteomes" id="UP000202888">
    <property type="component" value="Segment"/>
</dbReference>
<protein>
    <recommendedName>
        <fullName evidence="1">Band 7 domain-containing protein</fullName>
    </recommendedName>
</protein>
<dbReference type="Pfam" id="PF01145">
    <property type="entry name" value="Band_7"/>
    <property type="match status" value="1"/>
</dbReference>
<feature type="domain" description="Band 7" evidence="1">
    <location>
        <begin position="27"/>
        <end position="216"/>
    </location>
</feature>
<dbReference type="RefSeq" id="YP_009201408.1">
    <property type="nucleotide sequence ID" value="NC_028829.1"/>
</dbReference>
<dbReference type="GeneID" id="26628631"/>
<accession>A0A0D4DBF4</accession>
<dbReference type="KEGG" id="vg:26628631"/>
<organism evidence="2 3">
    <name type="scientific">Vibrio phage ValKK3</name>
    <dbReference type="NCBI Taxonomy" id="1610855"/>
    <lineage>
        <taxon>Viruses</taxon>
        <taxon>Duplodnaviria</taxon>
        <taxon>Heunggongvirae</taxon>
        <taxon>Uroviricota</taxon>
        <taxon>Caudoviricetes</taxon>
        <taxon>Pantevenvirales</taxon>
        <taxon>Straboviridae</taxon>
        <taxon>Schizotequatrovirus</taxon>
        <taxon>Schizotequatrovirus valkk3</taxon>
    </lineage>
</organism>
<evidence type="ECO:0000259" key="1">
    <source>
        <dbReference type="Pfam" id="PF01145"/>
    </source>
</evidence>
<dbReference type="InterPro" id="IPR001107">
    <property type="entry name" value="Band_7"/>
</dbReference>